<evidence type="ECO:0000313" key="4">
    <source>
        <dbReference type="Proteomes" id="UP000748025"/>
    </source>
</evidence>
<feature type="compositionally biased region" description="Polar residues" evidence="1">
    <location>
        <begin position="15"/>
        <end position="32"/>
    </location>
</feature>
<evidence type="ECO:0000256" key="1">
    <source>
        <dbReference type="SAM" id="MobiDB-lite"/>
    </source>
</evidence>
<dbReference type="AlphaFoldDB" id="A0A9P7NFJ0"/>
<feature type="region of interest" description="Disordered" evidence="1">
    <location>
        <begin position="246"/>
        <end position="607"/>
    </location>
</feature>
<feature type="compositionally biased region" description="Polar residues" evidence="1">
    <location>
        <begin position="518"/>
        <end position="530"/>
    </location>
</feature>
<dbReference type="InterPro" id="IPR058933">
    <property type="entry name" value="YMC020W-like_ab_hydrolase"/>
</dbReference>
<dbReference type="Proteomes" id="UP000748025">
    <property type="component" value="Unassembled WGS sequence"/>
</dbReference>
<feature type="compositionally biased region" description="Polar residues" evidence="1">
    <location>
        <begin position="581"/>
        <end position="595"/>
    </location>
</feature>
<feature type="compositionally biased region" description="Low complexity" evidence="1">
    <location>
        <begin position="377"/>
        <end position="389"/>
    </location>
</feature>
<feature type="compositionally biased region" description="Polar residues" evidence="1">
    <location>
        <begin position="162"/>
        <end position="173"/>
    </location>
</feature>
<feature type="compositionally biased region" description="Polar residues" evidence="1">
    <location>
        <begin position="291"/>
        <end position="318"/>
    </location>
</feature>
<dbReference type="PANTHER" id="PTHR47349">
    <property type="entry name" value="CHROMOSOME 8, WHOLE GENOME SHOTGUN SEQUENCE"/>
    <property type="match status" value="1"/>
</dbReference>
<feature type="compositionally biased region" description="Polar residues" evidence="1">
    <location>
        <begin position="114"/>
        <end position="127"/>
    </location>
</feature>
<sequence length="1003" mass="107097">MLRRKKQRSKAAETTKAQASTATSRAVSNATTDKPHRHAHVGVTAATSQASPASPASQASTSLASQGLQAAQAAQAAQTAAAGPPALLPRAPAALPPALTPAPMPAPTAKADANTASRPPSCSSPQHLASDAAAAHLQLRPQPSRILPNPSMPPTSIPSNPPTAANSGSINQKQVRKAQSWYGHWPRTPKKASASLSVARENIQGGTVRSSAVPDLGRFDSVKRKVSDTASSRGSLRSISLAKVPEDGGASLGMMTSDGLVDNIPHDKRQDITKSDDSLESRNDVAVVDPANTSQDPALPDQSHSTPTDSTPTAQQPAASPGGWFGWWSKAPPAMDQQNTNKSAKSDDAAKQTTEHSRPVTPPAQVATPEPMPREPPSAASSPASASAPLLPPPPPPTSSSWFGFWSSSNASMKQAGFEKDGKSEAGKNKQEEDVVMQDAPQETKNTPKTSEQPATTPKAGSTWVFWGRASPSTASTKDSASPDSGEMAIMGEGSEAQPTRIKEGDVSGPPSKDLRSDNSSSKSAQPETKSTWRKKKRVRPPSLDAVGDSDASTGAGSTTTTVQEPQGLPRPPTREKKSAVPSTTKIESSRNSMAESEMGSKQPPNLLLPSFSNTYQMKENPSILQQIAQFLLRTSQPPANHVFRANDVPKIRKAIAIGVHGLFPATYLRPMIGQPTGTSLRFANLCAEAIRRWTDAHGSPDCEIEKVALEGEGRISDRVDNLWRLMLNWIDHIRNADLIIMACHSQGVPVSIMLLEKLIDLGIITDAKIGVCAMAGVSMGPFPEYKSSILMGSAAELWEFGNPQSANSQRFEASLKRVLDYGARVTFIGSIDDQVVPMESAVYSPASHPYIYRAVFIDGRIHAPDFIAHLVGFALKLRNLGVTDHGLVRELSIALAGSLYSGEGHSRLYYDPAVYDLAICHALETTSTPSPVPCEVAPREGLSSTNPYVLPWIMRGMLEEDFVKTELSSETEELLRQFDDWKPSSKALKDVKYRLEAVRSKL</sequence>
<feature type="compositionally biased region" description="Basic and acidic residues" evidence="1">
    <location>
        <begin position="417"/>
        <end position="433"/>
    </location>
</feature>
<feature type="region of interest" description="Disordered" evidence="1">
    <location>
        <begin position="1"/>
        <end position="129"/>
    </location>
</feature>
<comment type="caution">
    <text evidence="3">The sequence shown here is derived from an EMBL/GenBank/DDBJ whole genome shotgun (WGS) entry which is preliminary data.</text>
</comment>
<feature type="compositionally biased region" description="Low complexity" evidence="1">
    <location>
        <begin position="44"/>
        <end position="93"/>
    </location>
</feature>
<accession>A0A9P7NFJ0</accession>
<evidence type="ECO:0000313" key="3">
    <source>
        <dbReference type="EMBL" id="KAG6016112.1"/>
    </source>
</evidence>
<name>A0A9P7NFJ0_9HYPO</name>
<protein>
    <recommendedName>
        <fullName evidence="2">YMC020W-like alpha/beta hydrolase domain-containing protein</fullName>
    </recommendedName>
</protein>
<organism evidence="3 4">
    <name type="scientific">Claviceps pusilla</name>
    <dbReference type="NCBI Taxonomy" id="123648"/>
    <lineage>
        <taxon>Eukaryota</taxon>
        <taxon>Fungi</taxon>
        <taxon>Dikarya</taxon>
        <taxon>Ascomycota</taxon>
        <taxon>Pezizomycotina</taxon>
        <taxon>Sordariomycetes</taxon>
        <taxon>Hypocreomycetidae</taxon>
        <taxon>Hypocreales</taxon>
        <taxon>Clavicipitaceae</taxon>
        <taxon>Claviceps</taxon>
    </lineage>
</organism>
<keyword evidence="4" id="KW-1185">Reference proteome</keyword>
<feature type="compositionally biased region" description="Low complexity" evidence="1">
    <location>
        <begin position="399"/>
        <end position="412"/>
    </location>
</feature>
<reference evidence="3" key="1">
    <citation type="journal article" date="2020" name="bioRxiv">
        <title>Whole genome comparisons of ergot fungi reveals the divergence and evolution of species within the genus Claviceps are the result of varying mechanisms driving genome evolution and host range expansion.</title>
        <authorList>
            <person name="Wyka S.A."/>
            <person name="Mondo S.J."/>
            <person name="Liu M."/>
            <person name="Dettman J."/>
            <person name="Nalam V."/>
            <person name="Broders K.D."/>
        </authorList>
    </citation>
    <scope>NUCLEOTIDE SEQUENCE</scope>
    <source>
        <strain evidence="3">CCC 602</strain>
    </source>
</reference>
<dbReference type="InterPro" id="IPR058934">
    <property type="entry name" value="YMC020W-like"/>
</dbReference>
<dbReference type="PANTHER" id="PTHR47349:SF1">
    <property type="entry name" value="AER328WP"/>
    <property type="match status" value="1"/>
</dbReference>
<gene>
    <name evidence="3" type="ORF">E4U43_004241</name>
</gene>
<feature type="region of interest" description="Disordered" evidence="1">
    <location>
        <begin position="143"/>
        <end position="196"/>
    </location>
</feature>
<feature type="compositionally biased region" description="Basic and acidic residues" evidence="1">
    <location>
        <begin position="264"/>
        <end position="283"/>
    </location>
</feature>
<feature type="compositionally biased region" description="Basic and acidic residues" evidence="1">
    <location>
        <begin position="344"/>
        <end position="358"/>
    </location>
</feature>
<feature type="compositionally biased region" description="Polar residues" evidence="1">
    <location>
        <begin position="441"/>
        <end position="460"/>
    </location>
</feature>
<feature type="compositionally biased region" description="Polar residues" evidence="1">
    <location>
        <begin position="471"/>
        <end position="483"/>
    </location>
</feature>
<dbReference type="EMBL" id="SRPW01000277">
    <property type="protein sequence ID" value="KAG6016112.1"/>
    <property type="molecule type" value="Genomic_DNA"/>
</dbReference>
<proteinExistence type="predicted"/>
<feature type="compositionally biased region" description="Low complexity" evidence="1">
    <location>
        <begin position="545"/>
        <end position="563"/>
    </location>
</feature>
<dbReference type="Pfam" id="PF26147">
    <property type="entry name" value="AB_HYDROLASE_YMC0-YMC35"/>
    <property type="match status" value="1"/>
</dbReference>
<feature type="domain" description="YMC020W-like alpha/beta hydrolase" evidence="2">
    <location>
        <begin position="609"/>
        <end position="962"/>
    </location>
</feature>
<evidence type="ECO:0000259" key="2">
    <source>
        <dbReference type="Pfam" id="PF26147"/>
    </source>
</evidence>
<feature type="compositionally biased region" description="Pro residues" evidence="1">
    <location>
        <begin position="94"/>
        <end position="106"/>
    </location>
</feature>
<feature type="compositionally biased region" description="Pro residues" evidence="1">
    <location>
        <begin position="150"/>
        <end position="161"/>
    </location>
</feature>
<dbReference type="OrthoDB" id="5598028at2759"/>